<proteinExistence type="predicted"/>
<organism evidence="1 2">
    <name type="scientific">Corynebacterium marquesiae</name>
    <dbReference type="NCBI Taxonomy" id="2913503"/>
    <lineage>
        <taxon>Bacteria</taxon>
        <taxon>Bacillati</taxon>
        <taxon>Actinomycetota</taxon>
        <taxon>Actinomycetes</taxon>
        <taxon>Mycobacteriales</taxon>
        <taxon>Corynebacteriaceae</taxon>
        <taxon>Corynebacterium</taxon>
    </lineage>
</organism>
<dbReference type="RefSeq" id="WP_337896067.1">
    <property type="nucleotide sequence ID" value="NZ_JBAHUZ010000033.1"/>
</dbReference>
<protein>
    <submittedName>
        <fullName evidence="1">DUF3310 domain-containing protein</fullName>
    </submittedName>
</protein>
<dbReference type="EMBL" id="JBAHUZ010000033">
    <property type="protein sequence ID" value="MEJ4139503.1"/>
    <property type="molecule type" value="Genomic_DNA"/>
</dbReference>
<reference evidence="1 2" key="1">
    <citation type="submission" date="2024-02" db="EMBL/GenBank/DDBJ databases">
        <title>Whole genome sequencing and characterization of Corynebacterium isolated from the ocular surface of dry eye disease sufferers.</title>
        <authorList>
            <person name="Naqvi M."/>
        </authorList>
    </citation>
    <scope>NUCLEOTIDE SEQUENCE [LARGE SCALE GENOMIC DNA]</scope>
    <source>
        <strain evidence="1 2">PCR27</strain>
    </source>
</reference>
<name>A0ABU8P8R0_9CORY</name>
<dbReference type="Pfam" id="PF11753">
    <property type="entry name" value="DUF3310"/>
    <property type="match status" value="1"/>
</dbReference>
<sequence length="68" mass="7819">MDAINPTHYQGFTGGAQPIDIAEHLTFNLGNVVKYCARAGRKDDRLQDLHKALYYLQREIQLEESKQQ</sequence>
<comment type="caution">
    <text evidence="1">The sequence shown here is derived from an EMBL/GenBank/DDBJ whole genome shotgun (WGS) entry which is preliminary data.</text>
</comment>
<accession>A0ABU8P8R0</accession>
<gene>
    <name evidence="1" type="ORF">V5S76_10365</name>
</gene>
<keyword evidence="2" id="KW-1185">Reference proteome</keyword>
<dbReference type="Proteomes" id="UP001372244">
    <property type="component" value="Unassembled WGS sequence"/>
</dbReference>
<dbReference type="InterPro" id="IPR021739">
    <property type="entry name" value="SaV-like"/>
</dbReference>
<evidence type="ECO:0000313" key="1">
    <source>
        <dbReference type="EMBL" id="MEJ4139503.1"/>
    </source>
</evidence>
<evidence type="ECO:0000313" key="2">
    <source>
        <dbReference type="Proteomes" id="UP001372244"/>
    </source>
</evidence>